<evidence type="ECO:0000313" key="1">
    <source>
        <dbReference type="EMBL" id="GAB0205471.1"/>
    </source>
</evidence>
<keyword evidence="1" id="KW-0649">Protein kinase inhibitor</keyword>
<organism evidence="1 2">
    <name type="scientific">Grus japonensis</name>
    <name type="common">Japanese crane</name>
    <name type="synonym">Red-crowned crane</name>
    <dbReference type="NCBI Taxonomy" id="30415"/>
    <lineage>
        <taxon>Eukaryota</taxon>
        <taxon>Metazoa</taxon>
        <taxon>Chordata</taxon>
        <taxon>Craniata</taxon>
        <taxon>Vertebrata</taxon>
        <taxon>Euteleostomi</taxon>
        <taxon>Archelosauria</taxon>
        <taxon>Archosauria</taxon>
        <taxon>Dinosauria</taxon>
        <taxon>Saurischia</taxon>
        <taxon>Theropoda</taxon>
        <taxon>Coelurosauria</taxon>
        <taxon>Aves</taxon>
        <taxon>Neognathae</taxon>
        <taxon>Neoaves</taxon>
        <taxon>Gruiformes</taxon>
        <taxon>Gruidae</taxon>
        <taxon>Grus</taxon>
    </lineage>
</organism>
<name>A0ABC9Y7G0_GRUJA</name>
<accession>A0ABC9Y7G0</accession>
<protein>
    <submittedName>
        <fullName evidence="1">cAMP-dependent protein kinase inhibitor alpha</fullName>
    </submittedName>
</protein>
<comment type="caution">
    <text evidence="1">The sequence shown here is derived from an EMBL/GenBank/DDBJ whole genome shotgun (WGS) entry which is preliminary data.</text>
</comment>
<evidence type="ECO:0000313" key="2">
    <source>
        <dbReference type="Proteomes" id="UP001623348"/>
    </source>
</evidence>
<keyword evidence="2" id="KW-1185">Reference proteome</keyword>
<sequence>MTPQAATLQVQLKLKLARDVKNYKKGFFRYIKTKQKQKDNTGPLLNRRGELVTNNAEKAEVLNIFFTTSTVRPQALGTKIQVDADTDLPSMKEELMVDGIKCTLMKFADDTKLSGELDSLERATLQEDLDGLEEWANKNLMKFNKDKHKALHLGKHYRGV</sequence>
<dbReference type="AlphaFoldDB" id="A0ABC9Y7G0"/>
<reference evidence="1 2" key="1">
    <citation type="submission" date="2024-06" db="EMBL/GenBank/DDBJ databases">
        <title>The draft genome of Grus japonensis, version 3.</title>
        <authorList>
            <person name="Nabeshima K."/>
            <person name="Suzuki S."/>
            <person name="Onuma M."/>
        </authorList>
    </citation>
    <scope>NUCLEOTIDE SEQUENCE [LARGE SCALE GENOMIC DNA]</scope>
    <source>
        <strain evidence="1 2">451A</strain>
    </source>
</reference>
<dbReference type="Proteomes" id="UP001623348">
    <property type="component" value="Unassembled WGS sequence"/>
</dbReference>
<dbReference type="EMBL" id="BAAFJT010000040">
    <property type="protein sequence ID" value="GAB0205471.1"/>
    <property type="molecule type" value="Genomic_DNA"/>
</dbReference>
<dbReference type="GO" id="GO:0004860">
    <property type="term" value="F:protein kinase inhibitor activity"/>
    <property type="evidence" value="ECO:0007669"/>
    <property type="project" value="UniProtKB-KW"/>
</dbReference>
<gene>
    <name evidence="1" type="ORF">GRJ2_003012700</name>
</gene>
<proteinExistence type="predicted"/>